<dbReference type="Gene3D" id="3.40.50.720">
    <property type="entry name" value="NAD(P)-binding Rossmann-like Domain"/>
    <property type="match status" value="1"/>
</dbReference>
<keyword evidence="3" id="KW-1185">Reference proteome</keyword>
<dbReference type="EMBL" id="BAABRT010000017">
    <property type="protein sequence ID" value="GAA5525613.1"/>
    <property type="molecule type" value="Genomic_DNA"/>
</dbReference>
<organism evidence="2 3">
    <name type="scientific">Microbulbifer aestuariivivens</name>
    <dbReference type="NCBI Taxonomy" id="1908308"/>
    <lineage>
        <taxon>Bacteria</taxon>
        <taxon>Pseudomonadati</taxon>
        <taxon>Pseudomonadota</taxon>
        <taxon>Gammaproteobacteria</taxon>
        <taxon>Cellvibrionales</taxon>
        <taxon>Microbulbiferaceae</taxon>
        <taxon>Microbulbifer</taxon>
    </lineage>
</organism>
<dbReference type="CDD" id="cd05240">
    <property type="entry name" value="UDP_G4E_3_SDR_e"/>
    <property type="match status" value="1"/>
</dbReference>
<accession>A0ABP9WSP9</accession>
<evidence type="ECO:0000313" key="2">
    <source>
        <dbReference type="EMBL" id="GAA5525613.1"/>
    </source>
</evidence>
<comment type="caution">
    <text evidence="2">The sequence shown here is derived from an EMBL/GenBank/DDBJ whole genome shotgun (WGS) entry which is preliminary data.</text>
</comment>
<name>A0ABP9WSP9_9GAMM</name>
<protein>
    <submittedName>
        <fullName evidence="2">Uncharacterized protein Rv0501</fullName>
    </submittedName>
</protein>
<reference evidence="2 3" key="1">
    <citation type="submission" date="2024-02" db="EMBL/GenBank/DDBJ databases">
        <title>Microbulbifer aestuariivivens NBRC 112533.</title>
        <authorList>
            <person name="Ichikawa N."/>
            <person name="Katano-Makiyama Y."/>
            <person name="Hidaka K."/>
        </authorList>
    </citation>
    <scope>NUCLEOTIDE SEQUENCE [LARGE SCALE GENOMIC DNA]</scope>
    <source>
        <strain evidence="2 3">NBRC 112533</strain>
    </source>
</reference>
<dbReference type="RefSeq" id="WP_345551442.1">
    <property type="nucleotide sequence ID" value="NZ_BAABRT010000017.1"/>
</dbReference>
<evidence type="ECO:0000313" key="3">
    <source>
        <dbReference type="Proteomes" id="UP001408594"/>
    </source>
</evidence>
<gene>
    <name evidence="2" type="ORF">Maes01_02184</name>
</gene>
<evidence type="ECO:0000259" key="1">
    <source>
        <dbReference type="Pfam" id="PF01370"/>
    </source>
</evidence>
<dbReference type="Pfam" id="PF01370">
    <property type="entry name" value="Epimerase"/>
    <property type="match status" value="1"/>
</dbReference>
<proteinExistence type="predicted"/>
<feature type="domain" description="NAD-dependent epimerase/dehydratase" evidence="1">
    <location>
        <begin position="6"/>
        <end position="176"/>
    </location>
</feature>
<dbReference type="InterPro" id="IPR036291">
    <property type="entry name" value="NAD(P)-bd_dom_sf"/>
</dbReference>
<dbReference type="InterPro" id="IPR050177">
    <property type="entry name" value="Lipid_A_modif_metabolic_enz"/>
</dbReference>
<sequence length="323" mass="35636">MGAKKVLITGAAGYVGLQLGELLAAAMSVVGVDIRSCPAQFPMFALDICDPALGELMRAESITHVVHLASVMAAGRDRQLEYRIDVEGTENVLKACVYAGVQHITVTSSGAAYGYYPDNPEWLEEHHPLRGNREFGYSDHKRLVEEMLADYRARHPQLKQLVFRPCSIVGSSTNNKIAKLFSGRAIVDPGGHNSPFVFIWDQDVIRAIEFGVCRDAAGIYNLAGDGALTPQEIAHRLRKPLRRPPVWLVKFLLRIGYALHLTDNQPGQVVFLQYRPVLLNRKLKEELGYIPQKTSAEAFAHFAREALGVQPPEVAGEAVKEAV</sequence>
<dbReference type="Proteomes" id="UP001408594">
    <property type="component" value="Unassembled WGS sequence"/>
</dbReference>
<dbReference type="SUPFAM" id="SSF51735">
    <property type="entry name" value="NAD(P)-binding Rossmann-fold domains"/>
    <property type="match status" value="1"/>
</dbReference>
<dbReference type="InterPro" id="IPR001509">
    <property type="entry name" value="Epimerase_deHydtase"/>
</dbReference>
<dbReference type="PANTHER" id="PTHR43245">
    <property type="entry name" value="BIFUNCTIONAL POLYMYXIN RESISTANCE PROTEIN ARNA"/>
    <property type="match status" value="1"/>
</dbReference>